<dbReference type="InterPro" id="IPR019734">
    <property type="entry name" value="TPR_rpt"/>
</dbReference>
<keyword evidence="1" id="KW-0732">Signal</keyword>
<organism evidence="2 3">
    <name type="scientific">Flavobacterium sedimenticola</name>
    <dbReference type="NCBI Taxonomy" id="3043286"/>
    <lineage>
        <taxon>Bacteria</taxon>
        <taxon>Pseudomonadati</taxon>
        <taxon>Bacteroidota</taxon>
        <taxon>Flavobacteriia</taxon>
        <taxon>Flavobacteriales</taxon>
        <taxon>Flavobacteriaceae</taxon>
        <taxon>Flavobacterium</taxon>
    </lineage>
</organism>
<evidence type="ECO:0000256" key="1">
    <source>
        <dbReference type="SAM" id="SignalP"/>
    </source>
</evidence>
<keyword evidence="3" id="KW-1185">Reference proteome</keyword>
<accession>A0ABT6XNP7</accession>
<dbReference type="Pfam" id="PF13181">
    <property type="entry name" value="TPR_8"/>
    <property type="match status" value="1"/>
</dbReference>
<dbReference type="Gene3D" id="1.25.40.10">
    <property type="entry name" value="Tetratricopeptide repeat domain"/>
    <property type="match status" value="1"/>
</dbReference>
<evidence type="ECO:0000313" key="2">
    <source>
        <dbReference type="EMBL" id="MDI9256700.1"/>
    </source>
</evidence>
<protein>
    <submittedName>
        <fullName evidence="2">Tetratricopeptide repeat protein</fullName>
    </submittedName>
</protein>
<dbReference type="SUPFAM" id="SSF48452">
    <property type="entry name" value="TPR-like"/>
    <property type="match status" value="1"/>
</dbReference>
<dbReference type="Proteomes" id="UP001230035">
    <property type="component" value="Unassembled WGS sequence"/>
</dbReference>
<reference evidence="2 3" key="1">
    <citation type="submission" date="2023-05" db="EMBL/GenBank/DDBJ databases">
        <title>Flavobacterium sedimenti sp. nov., isolated from the sediment.</title>
        <authorList>
            <person name="Wu N."/>
        </authorList>
    </citation>
    <scope>NUCLEOTIDE SEQUENCE [LARGE SCALE GENOMIC DNA]</scope>
    <source>
        <strain evidence="2 3">YZ-48</strain>
    </source>
</reference>
<comment type="caution">
    <text evidence="2">The sequence shown here is derived from an EMBL/GenBank/DDBJ whole genome shotgun (WGS) entry which is preliminary data.</text>
</comment>
<gene>
    <name evidence="2" type="ORF">QHT84_04665</name>
</gene>
<sequence>MKLVSFITALFITTAVMAQSKEGEWDAVRATNETVNLGAGKRVYVKTVDFPAGTTELVYRISLLDDNQKMSTSLVSLLKAIPDPSGISQGAAGAVFLLSTISGDDKCTFAVFTEEADAIQYQKTGAAKNACFIQNEPVNKAARLFSENTQCVPTGVKRLYFGFQSENWVMKQKIVLEVVPWVDANLKKGWNTETKKEVIDWIKTLPVTQRLLQKELFTGYFVVRVSQKYSYAEYKKLLPSERVTMAAQLTEECLQKSGLRNEYLEAVRKEAIQLQAAGKMNEAMALMQKEIVDMQKAKDADYALLGSLCLFTKQFIKAEEWCLKAITLNPSEVAYQLQLAHIYMFTDRLKQAKAIHEQYQQNHLSNYKSWAAQTKLDFEQFEKKGFDTRNFKKILRVLE</sequence>
<feature type="chain" id="PRO_5045489824" evidence="1">
    <location>
        <begin position="19"/>
        <end position="399"/>
    </location>
</feature>
<dbReference type="EMBL" id="JASGBP010000002">
    <property type="protein sequence ID" value="MDI9256700.1"/>
    <property type="molecule type" value="Genomic_DNA"/>
</dbReference>
<proteinExistence type="predicted"/>
<evidence type="ECO:0000313" key="3">
    <source>
        <dbReference type="Proteomes" id="UP001230035"/>
    </source>
</evidence>
<dbReference type="RefSeq" id="WP_283238389.1">
    <property type="nucleotide sequence ID" value="NZ_JASGBP010000002.1"/>
</dbReference>
<feature type="signal peptide" evidence="1">
    <location>
        <begin position="1"/>
        <end position="18"/>
    </location>
</feature>
<dbReference type="InterPro" id="IPR011990">
    <property type="entry name" value="TPR-like_helical_dom_sf"/>
</dbReference>
<name>A0ABT6XNP7_9FLAO</name>